<dbReference type="Proteomes" id="UP000002640">
    <property type="component" value="Unassembled WGS sequence"/>
</dbReference>
<feature type="transmembrane region" description="Helical" evidence="2">
    <location>
        <begin position="404"/>
        <end position="428"/>
    </location>
</feature>
<keyword evidence="4" id="KW-1185">Reference proteome</keyword>
<evidence type="ECO:0000313" key="3">
    <source>
        <dbReference type="EMBL" id="EGZ15582.1"/>
    </source>
</evidence>
<reference evidence="3 4" key="1">
    <citation type="journal article" date="2006" name="Science">
        <title>Phytophthora genome sequences uncover evolutionary origins and mechanisms of pathogenesis.</title>
        <authorList>
            <person name="Tyler B.M."/>
            <person name="Tripathy S."/>
            <person name="Zhang X."/>
            <person name="Dehal P."/>
            <person name="Jiang R.H."/>
            <person name="Aerts A."/>
            <person name="Arredondo F.D."/>
            <person name="Baxter L."/>
            <person name="Bensasson D."/>
            <person name="Beynon J.L."/>
            <person name="Chapman J."/>
            <person name="Damasceno C.M."/>
            <person name="Dorrance A.E."/>
            <person name="Dou D."/>
            <person name="Dickerman A.W."/>
            <person name="Dubchak I.L."/>
            <person name="Garbelotto M."/>
            <person name="Gijzen M."/>
            <person name="Gordon S.G."/>
            <person name="Govers F."/>
            <person name="Grunwald N.J."/>
            <person name="Huang W."/>
            <person name="Ivors K.L."/>
            <person name="Jones R.W."/>
            <person name="Kamoun S."/>
            <person name="Krampis K."/>
            <person name="Lamour K.H."/>
            <person name="Lee M.K."/>
            <person name="McDonald W.H."/>
            <person name="Medina M."/>
            <person name="Meijer H.J."/>
            <person name="Nordberg E.K."/>
            <person name="Maclean D.J."/>
            <person name="Ospina-Giraldo M.D."/>
            <person name="Morris P.F."/>
            <person name="Phuntumart V."/>
            <person name="Putnam N.H."/>
            <person name="Rash S."/>
            <person name="Rose J.K."/>
            <person name="Sakihama Y."/>
            <person name="Salamov A.A."/>
            <person name="Savidor A."/>
            <person name="Scheuring C.F."/>
            <person name="Smith B.M."/>
            <person name="Sobral B.W."/>
            <person name="Terry A."/>
            <person name="Torto-Alalibo T.A."/>
            <person name="Win J."/>
            <person name="Xu Z."/>
            <person name="Zhang H."/>
            <person name="Grigoriev I.V."/>
            <person name="Rokhsar D.S."/>
            <person name="Boore J.L."/>
        </authorList>
    </citation>
    <scope>NUCLEOTIDE SEQUENCE [LARGE SCALE GENOMIC DNA]</scope>
    <source>
        <strain evidence="3 4">P6497</strain>
    </source>
</reference>
<dbReference type="GeneID" id="20642112"/>
<evidence type="ECO:0000313" key="4">
    <source>
        <dbReference type="Proteomes" id="UP000002640"/>
    </source>
</evidence>
<evidence type="ECO:0000256" key="1">
    <source>
        <dbReference type="SAM" id="MobiDB-lite"/>
    </source>
</evidence>
<feature type="transmembrane region" description="Helical" evidence="2">
    <location>
        <begin position="174"/>
        <end position="196"/>
    </location>
</feature>
<dbReference type="RefSeq" id="XP_009529331.1">
    <property type="nucleotide sequence ID" value="XM_009531036.1"/>
</dbReference>
<organism evidence="3 4">
    <name type="scientific">Phytophthora sojae (strain P6497)</name>
    <name type="common">Soybean stem and root rot agent</name>
    <name type="synonym">Phytophthora megasperma f. sp. glycines</name>
    <dbReference type="NCBI Taxonomy" id="1094619"/>
    <lineage>
        <taxon>Eukaryota</taxon>
        <taxon>Sar</taxon>
        <taxon>Stramenopiles</taxon>
        <taxon>Oomycota</taxon>
        <taxon>Peronosporomycetes</taxon>
        <taxon>Peronosporales</taxon>
        <taxon>Peronosporaceae</taxon>
        <taxon>Phytophthora</taxon>
    </lineage>
</organism>
<keyword evidence="2" id="KW-0812">Transmembrane</keyword>
<feature type="transmembrane region" description="Helical" evidence="2">
    <location>
        <begin position="259"/>
        <end position="277"/>
    </location>
</feature>
<accession>G4ZL68</accession>
<keyword evidence="2" id="KW-1133">Transmembrane helix</keyword>
<sequence length="666" mass="74249">MGSDLHGLPLRKALVMVVNLASTVLTLMAGLRENPFIVLITGRYDEMRARLMERRINYNLVRDDFLEVDTLTNLTRVGESFRFFSAPTRSPDNLGEDRSTISAPSCDVINFTPEWVDECVTTHDNSTDDCYRYILDNFVDLKDIRAIQNGIPGDFGRPDGANGPTSRGQGNTGWFTLLVTYSYGVVTLVLVARGVINALAKLRVVNYVPSKLRFAGARRYFRYIIPLMNLSVWTSDDENSIIRFKGKVIMASDVWINHWLYILLSILDALVSMRMTYSVYEMGQWMLSMHITMDNFIFMASALTRLTWLMCFVHTVVRLTLKLAVRSLKGIKLIRPHHQQTIEWYIDSSALFVSYKVYSLMLCFLLYVLLKVRGETSFMVNAPNSSRGIFGGAPSIENFWNSEIMIDFVVLLSLMMLGGGFFGFVMLLTPYKRLIQKRYVFVGWDLSAVLDSLGIDPFDETLVKNEVASTSCPLGCILQQLYQSGPSGHVTLVADYIFHGSGFSTPPVEFSFPIRKAMAMGLMRGDKSTQSHVSTANTKVGASSKYAVSDVTANHSIKSSGAVGHDGEDDDMSEMLYTDSKSLFGKNLRRFAKTTYGRVILVDQDKPGKCGKNAAGMLQYIASDALASMNIISSTCSTAQRTSRSAKRGDYDDKTLEQTPAAEGVG</sequence>
<evidence type="ECO:0000256" key="2">
    <source>
        <dbReference type="SAM" id="Phobius"/>
    </source>
</evidence>
<dbReference type="OMA" id="NNALACH"/>
<feature type="transmembrane region" description="Helical" evidence="2">
    <location>
        <begin position="297"/>
        <end position="321"/>
    </location>
</feature>
<gene>
    <name evidence="3" type="ORF">PHYSODRAFT_302063</name>
</gene>
<feature type="transmembrane region" description="Helical" evidence="2">
    <location>
        <begin position="342"/>
        <end position="370"/>
    </location>
</feature>
<dbReference type="KEGG" id="psoj:PHYSODRAFT_302063"/>
<name>G4ZL68_PHYSP</name>
<dbReference type="AlphaFoldDB" id="G4ZL68"/>
<feature type="region of interest" description="Disordered" evidence="1">
    <location>
        <begin position="637"/>
        <end position="666"/>
    </location>
</feature>
<proteinExistence type="predicted"/>
<protein>
    <submittedName>
        <fullName evidence="3">Uncharacterized protein</fullName>
    </submittedName>
</protein>
<dbReference type="EMBL" id="JH159155">
    <property type="protein sequence ID" value="EGZ15582.1"/>
    <property type="molecule type" value="Genomic_DNA"/>
</dbReference>
<feature type="compositionally biased region" description="Basic and acidic residues" evidence="1">
    <location>
        <begin position="647"/>
        <end position="656"/>
    </location>
</feature>
<keyword evidence="2" id="KW-0472">Membrane</keyword>
<dbReference type="STRING" id="1094619.G4ZL68"/>
<dbReference type="InParanoid" id="G4ZL68"/>